<dbReference type="Proteomes" id="UP001060085">
    <property type="component" value="Linkage Group LG03"/>
</dbReference>
<evidence type="ECO:0000313" key="1">
    <source>
        <dbReference type="EMBL" id="KAI5672137.1"/>
    </source>
</evidence>
<proteinExistence type="predicted"/>
<comment type="caution">
    <text evidence="1">The sequence shown here is derived from an EMBL/GenBank/DDBJ whole genome shotgun (WGS) entry which is preliminary data.</text>
</comment>
<dbReference type="EMBL" id="CM044703">
    <property type="protein sequence ID" value="KAI5672137.1"/>
    <property type="molecule type" value="Genomic_DNA"/>
</dbReference>
<name>A0ACC0BHN5_CATRO</name>
<organism evidence="1 2">
    <name type="scientific">Catharanthus roseus</name>
    <name type="common">Madagascar periwinkle</name>
    <name type="synonym">Vinca rosea</name>
    <dbReference type="NCBI Taxonomy" id="4058"/>
    <lineage>
        <taxon>Eukaryota</taxon>
        <taxon>Viridiplantae</taxon>
        <taxon>Streptophyta</taxon>
        <taxon>Embryophyta</taxon>
        <taxon>Tracheophyta</taxon>
        <taxon>Spermatophyta</taxon>
        <taxon>Magnoliopsida</taxon>
        <taxon>eudicotyledons</taxon>
        <taxon>Gunneridae</taxon>
        <taxon>Pentapetalae</taxon>
        <taxon>asterids</taxon>
        <taxon>lamiids</taxon>
        <taxon>Gentianales</taxon>
        <taxon>Apocynaceae</taxon>
        <taxon>Rauvolfioideae</taxon>
        <taxon>Vinceae</taxon>
        <taxon>Catharanthinae</taxon>
        <taxon>Catharanthus</taxon>
    </lineage>
</organism>
<evidence type="ECO:0000313" key="2">
    <source>
        <dbReference type="Proteomes" id="UP001060085"/>
    </source>
</evidence>
<accession>A0ACC0BHN5</accession>
<protein>
    <submittedName>
        <fullName evidence="1">Uncharacterized protein</fullName>
    </submittedName>
</protein>
<keyword evidence="2" id="KW-1185">Reference proteome</keyword>
<gene>
    <name evidence="1" type="ORF">M9H77_12501</name>
</gene>
<sequence length="282" mass="31909">MHVNSHTQRGYGKYNHHGSFETRVQSTYQFYDGSKHTTPRGGRTGGLGGRGCNRPEEEVSRHEPWHEDNMFDDYGENSNIGQEYFGGYYGRQQGYRVLYKDQVEVDRGRSSVGGLGPRRLVLTTRCWNLCLMSPYKLVHFDRVILARILGIPDEGHLVFYERASTSIFTNPTWFYSEDENERKWRPAIPQGGDEQSPEVAKEDEDDEFQVQDFGLEALCSVLDIPNGTRGISLALSFFDLGGSGILVPDLTARFCDKDQAYSSIYGGDYILLMVYDSGSSMS</sequence>
<reference evidence="2" key="1">
    <citation type="journal article" date="2023" name="Nat. Plants">
        <title>Single-cell RNA sequencing provides a high-resolution roadmap for understanding the multicellular compartmentation of specialized metabolism.</title>
        <authorList>
            <person name="Sun S."/>
            <person name="Shen X."/>
            <person name="Li Y."/>
            <person name="Li Y."/>
            <person name="Wang S."/>
            <person name="Li R."/>
            <person name="Zhang H."/>
            <person name="Shen G."/>
            <person name="Guo B."/>
            <person name="Wei J."/>
            <person name="Xu J."/>
            <person name="St-Pierre B."/>
            <person name="Chen S."/>
            <person name="Sun C."/>
        </authorList>
    </citation>
    <scope>NUCLEOTIDE SEQUENCE [LARGE SCALE GENOMIC DNA]</scope>
</reference>